<name>A0ABQ0AKL4_9RHOB</name>
<dbReference type="RefSeq" id="WP_353399178.1">
    <property type="nucleotide sequence ID" value="NZ_BAABWU010000006.1"/>
</dbReference>
<dbReference type="SUPFAM" id="SSF46689">
    <property type="entry name" value="Homeodomain-like"/>
    <property type="match status" value="1"/>
</dbReference>
<evidence type="ECO:0000313" key="4">
    <source>
        <dbReference type="EMBL" id="GAA6196394.1"/>
    </source>
</evidence>
<reference evidence="4 5" key="1">
    <citation type="submission" date="2024-04" db="EMBL/GenBank/DDBJ databases">
        <title>Draft genome sequence of Pseudophaeobacter arcticus NBRC 116598.</title>
        <authorList>
            <person name="Miyakawa T."/>
            <person name="Kusuya Y."/>
            <person name="Miura T."/>
        </authorList>
    </citation>
    <scope>NUCLEOTIDE SEQUENCE [LARGE SCALE GENOMIC DNA]</scope>
    <source>
        <strain evidence="4 5">SU-CL00105</strain>
    </source>
</reference>
<dbReference type="Proteomes" id="UP001441944">
    <property type="component" value="Unassembled WGS sequence"/>
</dbReference>
<dbReference type="Gene3D" id="1.10.357.10">
    <property type="entry name" value="Tetracycline Repressor, domain 2"/>
    <property type="match status" value="1"/>
</dbReference>
<protein>
    <recommendedName>
        <fullName evidence="3">HTH tetR-type domain-containing protein</fullName>
    </recommendedName>
</protein>
<evidence type="ECO:0000256" key="2">
    <source>
        <dbReference type="PROSITE-ProRule" id="PRU00335"/>
    </source>
</evidence>
<dbReference type="PROSITE" id="PS50977">
    <property type="entry name" value="HTH_TETR_2"/>
    <property type="match status" value="1"/>
</dbReference>
<sequence length="182" mass="20259">MTDIQNQIDAGLERAFAKHGFAEPNIETLRKATGVSLRTLYKYVPSRERMILRALEHRHRRYMVQVFPETEKADQVALATIVDRVAHWMKAETTHGCLFHAAVASAPQDEELRALLDRHKAEMADRAAKASGLRGQESEISLIIEGLMQSWPLRGDESVRAAKALCALLGEGPVRSAEAETS</sequence>
<evidence type="ECO:0000256" key="1">
    <source>
        <dbReference type="ARBA" id="ARBA00023125"/>
    </source>
</evidence>
<proteinExistence type="predicted"/>
<dbReference type="InterPro" id="IPR001647">
    <property type="entry name" value="HTH_TetR"/>
</dbReference>
<keyword evidence="1 2" id="KW-0238">DNA-binding</keyword>
<accession>A0ABQ0AKL4</accession>
<keyword evidence="5" id="KW-1185">Reference proteome</keyword>
<dbReference type="InterPro" id="IPR009057">
    <property type="entry name" value="Homeodomain-like_sf"/>
</dbReference>
<evidence type="ECO:0000259" key="3">
    <source>
        <dbReference type="PROSITE" id="PS50977"/>
    </source>
</evidence>
<feature type="domain" description="HTH tetR-type" evidence="3">
    <location>
        <begin position="2"/>
        <end position="62"/>
    </location>
</feature>
<comment type="caution">
    <text evidence="4">The sequence shown here is derived from an EMBL/GenBank/DDBJ whole genome shotgun (WGS) entry which is preliminary data.</text>
</comment>
<organism evidence="4 5">
    <name type="scientific">Pseudophaeobacter arcticus</name>
    <dbReference type="NCBI Taxonomy" id="385492"/>
    <lineage>
        <taxon>Bacteria</taxon>
        <taxon>Pseudomonadati</taxon>
        <taxon>Pseudomonadota</taxon>
        <taxon>Alphaproteobacteria</taxon>
        <taxon>Rhodobacterales</taxon>
        <taxon>Paracoccaceae</taxon>
        <taxon>Pseudophaeobacter</taxon>
    </lineage>
</organism>
<feature type="DNA-binding region" description="H-T-H motif" evidence="2">
    <location>
        <begin position="25"/>
        <end position="44"/>
    </location>
</feature>
<dbReference type="EMBL" id="BAABWU010000006">
    <property type="protein sequence ID" value="GAA6196394.1"/>
    <property type="molecule type" value="Genomic_DNA"/>
</dbReference>
<evidence type="ECO:0000313" key="5">
    <source>
        <dbReference type="Proteomes" id="UP001441944"/>
    </source>
</evidence>
<gene>
    <name evidence="4" type="ORF">NBRC116598_18380</name>
</gene>